<evidence type="ECO:0000259" key="2">
    <source>
        <dbReference type="Pfam" id="PF01464"/>
    </source>
</evidence>
<gene>
    <name evidence="3" type="ORF">JDW19_02365</name>
</gene>
<name>A0A8I1INR8_PAEPO</name>
<protein>
    <submittedName>
        <fullName evidence="3">Lytic transglycosylase domain-containing protein</fullName>
    </submittedName>
</protein>
<proteinExistence type="inferred from homology"/>
<feature type="domain" description="Transglycosylase SLT" evidence="2">
    <location>
        <begin position="15"/>
        <end position="116"/>
    </location>
</feature>
<dbReference type="GO" id="GO:0008933">
    <property type="term" value="F:peptidoglycan lytic transglycosylase activity"/>
    <property type="evidence" value="ECO:0007669"/>
    <property type="project" value="InterPro"/>
</dbReference>
<dbReference type="InterPro" id="IPR023346">
    <property type="entry name" value="Lysozyme-like_dom_sf"/>
</dbReference>
<evidence type="ECO:0000313" key="3">
    <source>
        <dbReference type="EMBL" id="MBM0631972.1"/>
    </source>
</evidence>
<evidence type="ECO:0000256" key="1">
    <source>
        <dbReference type="ARBA" id="ARBA00007734"/>
    </source>
</evidence>
<dbReference type="SUPFAM" id="SSF53955">
    <property type="entry name" value="Lysozyme-like"/>
    <property type="match status" value="1"/>
</dbReference>
<comment type="caution">
    <text evidence="3">The sequence shown here is derived from an EMBL/GenBank/DDBJ whole genome shotgun (WGS) entry which is preliminary data.</text>
</comment>
<dbReference type="GO" id="GO:0016020">
    <property type="term" value="C:membrane"/>
    <property type="evidence" value="ECO:0007669"/>
    <property type="project" value="InterPro"/>
</dbReference>
<evidence type="ECO:0000313" key="4">
    <source>
        <dbReference type="Proteomes" id="UP000650605"/>
    </source>
</evidence>
<dbReference type="AlphaFoldDB" id="A0A8I1INR8"/>
<comment type="similarity">
    <text evidence="1">Belongs to the transglycosylase Slt family.</text>
</comment>
<dbReference type="Proteomes" id="UP000650605">
    <property type="component" value="Unassembled WGS sequence"/>
</dbReference>
<organism evidence="3 4">
    <name type="scientific">Paenibacillus polymyxa</name>
    <name type="common">Bacillus polymyxa</name>
    <dbReference type="NCBI Taxonomy" id="1406"/>
    <lineage>
        <taxon>Bacteria</taxon>
        <taxon>Bacillati</taxon>
        <taxon>Bacillota</taxon>
        <taxon>Bacilli</taxon>
        <taxon>Bacillales</taxon>
        <taxon>Paenibacillaceae</taxon>
        <taxon>Paenibacillus</taxon>
    </lineage>
</organism>
<dbReference type="Pfam" id="PF01464">
    <property type="entry name" value="SLT"/>
    <property type="match status" value="1"/>
</dbReference>
<accession>A0A8I1INR8</accession>
<dbReference type="CDD" id="cd00254">
    <property type="entry name" value="LT-like"/>
    <property type="match status" value="1"/>
</dbReference>
<sequence>MNTSLGAPQAYRGLITSSAKKYGVPAGLVDAVINAESSYNPRVKSPVGAAGLMQLMPGTAAGLGVSNVYDPAQNIDGGTRYLKGQIDRYGGDYQLALAAYNWGPGNVNKAIKKYGKSWSAIQAHAPKETQKYVAKITKNWRG</sequence>
<dbReference type="RefSeq" id="WP_165144860.1">
    <property type="nucleotide sequence ID" value="NZ_JAEHFQ010000001.1"/>
</dbReference>
<dbReference type="Gene3D" id="1.10.530.10">
    <property type="match status" value="1"/>
</dbReference>
<dbReference type="PANTHER" id="PTHR37423">
    <property type="entry name" value="SOLUBLE LYTIC MUREIN TRANSGLYCOSYLASE-RELATED"/>
    <property type="match status" value="1"/>
</dbReference>
<dbReference type="InterPro" id="IPR000189">
    <property type="entry name" value="Transglyc_AS"/>
</dbReference>
<dbReference type="GO" id="GO:0000270">
    <property type="term" value="P:peptidoglycan metabolic process"/>
    <property type="evidence" value="ECO:0007669"/>
    <property type="project" value="InterPro"/>
</dbReference>
<dbReference type="InterPro" id="IPR008258">
    <property type="entry name" value="Transglycosylase_SLT_dom_1"/>
</dbReference>
<dbReference type="EMBL" id="JAEHFQ010000001">
    <property type="protein sequence ID" value="MBM0631972.1"/>
    <property type="molecule type" value="Genomic_DNA"/>
</dbReference>
<reference evidence="3" key="1">
    <citation type="submission" date="2020-12" db="EMBL/GenBank/DDBJ databases">
        <title>Paenibacillus polymyxa LMG 27872: a double-edged sword.</title>
        <authorList>
            <person name="Langendries S."/>
            <person name="Garcia Mendez S."/>
            <person name="Beirinckx S."/>
            <person name="Viaene T."/>
            <person name="Baeyen S."/>
            <person name="Goeminne G."/>
            <person name="Willems A."/>
            <person name="Debode J."/>
            <person name="Goormachtig S."/>
        </authorList>
    </citation>
    <scope>NUCLEOTIDE SEQUENCE</scope>
    <source>
        <strain evidence="3">LMG 27872</strain>
    </source>
</reference>
<dbReference type="PROSITE" id="PS00922">
    <property type="entry name" value="TRANSGLYCOSYLASE"/>
    <property type="match status" value="1"/>
</dbReference>
<dbReference type="PANTHER" id="PTHR37423:SF2">
    <property type="entry name" value="MEMBRANE-BOUND LYTIC MUREIN TRANSGLYCOSYLASE C"/>
    <property type="match status" value="1"/>
</dbReference>